<dbReference type="SUPFAM" id="SSF55166">
    <property type="entry name" value="Hedgehog/DD-peptidase"/>
    <property type="match status" value="1"/>
</dbReference>
<dbReference type="KEGG" id="cpor:BED41_03465"/>
<evidence type="ECO:0000313" key="3">
    <source>
        <dbReference type="Proteomes" id="UP000093044"/>
    </source>
</evidence>
<dbReference type="Proteomes" id="UP000093044">
    <property type="component" value="Chromosome"/>
</dbReference>
<dbReference type="STRING" id="1197717.BED41_03465"/>
<organism evidence="2 3">
    <name type="scientific">Cloacibacillus porcorum</name>
    <dbReference type="NCBI Taxonomy" id="1197717"/>
    <lineage>
        <taxon>Bacteria</taxon>
        <taxon>Thermotogati</taxon>
        <taxon>Synergistota</taxon>
        <taxon>Synergistia</taxon>
        <taxon>Synergistales</taxon>
        <taxon>Synergistaceae</taxon>
        <taxon>Cloacibacillus</taxon>
    </lineage>
</organism>
<dbReference type="EMBL" id="CP016757">
    <property type="protein sequence ID" value="ANZ46549.1"/>
    <property type="molecule type" value="Genomic_DNA"/>
</dbReference>
<dbReference type="RefSeq" id="WP_066748895.1">
    <property type="nucleotide sequence ID" value="NZ_CP016757.1"/>
</dbReference>
<dbReference type="Gene3D" id="3.30.1380.10">
    <property type="match status" value="1"/>
</dbReference>
<dbReference type="AlphaFoldDB" id="A0A1B2I995"/>
<feature type="domain" description="Peptidase M15A C-terminal" evidence="1">
    <location>
        <begin position="7"/>
        <end position="112"/>
    </location>
</feature>
<keyword evidence="3" id="KW-1185">Reference proteome</keyword>
<evidence type="ECO:0000259" key="1">
    <source>
        <dbReference type="Pfam" id="PF08291"/>
    </source>
</evidence>
<dbReference type="OrthoDB" id="5242612at2"/>
<dbReference type="GeneID" id="83059457"/>
<name>A0A1B2I995_9BACT</name>
<sequence length="122" mass="13730">MAHDTRNFKAAEFSCRCGRFDCPHHAVDQRLMDALQQLRDLIGVPIHVNSGYRCPFWNKRVGGVRNSTHVRGIAADIRCGELTPAELARFAEEVPAFANGGIGVYKSWVHVDVRGKRARWRG</sequence>
<dbReference type="InterPro" id="IPR009045">
    <property type="entry name" value="Zn_M74/Hedgehog-like"/>
</dbReference>
<accession>A0A1B2I995</accession>
<evidence type="ECO:0000313" key="2">
    <source>
        <dbReference type="EMBL" id="ANZ46549.1"/>
    </source>
</evidence>
<dbReference type="Pfam" id="PF08291">
    <property type="entry name" value="Peptidase_M15_3"/>
    <property type="match status" value="1"/>
</dbReference>
<protein>
    <recommendedName>
        <fullName evidence="1">Peptidase M15A C-terminal domain-containing protein</fullName>
    </recommendedName>
</protein>
<gene>
    <name evidence="2" type="ORF">BED41_03465</name>
</gene>
<reference evidence="2" key="1">
    <citation type="submission" date="2016-08" db="EMBL/GenBank/DDBJ databases">
        <title>Complete genome of Cloacibacillus porcorum.</title>
        <authorList>
            <person name="Looft T."/>
            <person name="Bayles D.O."/>
            <person name="Alt D.P."/>
        </authorList>
    </citation>
    <scope>NUCLEOTIDE SEQUENCE [LARGE SCALE GENOMIC DNA]</scope>
    <source>
        <strain evidence="2">CL-84</strain>
    </source>
</reference>
<proteinExistence type="predicted"/>
<dbReference type="InterPro" id="IPR013230">
    <property type="entry name" value="Peptidase_M15A_C"/>
</dbReference>